<dbReference type="InterPro" id="IPR003961">
    <property type="entry name" value="FN3_dom"/>
</dbReference>
<dbReference type="SUPFAM" id="SSF49265">
    <property type="entry name" value="Fibronectin type III"/>
    <property type="match status" value="3"/>
</dbReference>
<dbReference type="SMART" id="SM00060">
    <property type="entry name" value="FN3"/>
    <property type="match status" value="4"/>
</dbReference>
<dbReference type="InterPro" id="IPR050991">
    <property type="entry name" value="ECM_Regulatory_Proteins"/>
</dbReference>
<dbReference type="CDD" id="cd00063">
    <property type="entry name" value="FN3"/>
    <property type="match status" value="4"/>
</dbReference>
<accession>A0A1X7T6B8</accession>
<feature type="domain" description="Fibronectin type-III" evidence="3">
    <location>
        <begin position="138"/>
        <end position="239"/>
    </location>
</feature>
<evidence type="ECO:0000256" key="1">
    <source>
        <dbReference type="ARBA" id="ARBA00022737"/>
    </source>
</evidence>
<keyword evidence="2" id="KW-0812">Transmembrane</keyword>
<feature type="domain" description="Fibronectin type-III" evidence="3">
    <location>
        <begin position="244"/>
        <end position="337"/>
    </location>
</feature>
<dbReference type="EnsemblMetazoa" id="Aqu2.1.10063_001">
    <property type="protein sequence ID" value="Aqu2.1.10063_001"/>
    <property type="gene ID" value="Aqu2.1.10063"/>
</dbReference>
<evidence type="ECO:0000313" key="4">
    <source>
        <dbReference type="EnsemblMetazoa" id="Aqu2.1.10063_001"/>
    </source>
</evidence>
<organism evidence="4">
    <name type="scientific">Amphimedon queenslandica</name>
    <name type="common">Sponge</name>
    <dbReference type="NCBI Taxonomy" id="400682"/>
    <lineage>
        <taxon>Eukaryota</taxon>
        <taxon>Metazoa</taxon>
        <taxon>Porifera</taxon>
        <taxon>Demospongiae</taxon>
        <taxon>Heteroscleromorpha</taxon>
        <taxon>Haplosclerida</taxon>
        <taxon>Niphatidae</taxon>
        <taxon>Amphimedon</taxon>
    </lineage>
</organism>
<dbReference type="Gene3D" id="2.60.40.10">
    <property type="entry name" value="Immunoglobulins"/>
    <property type="match status" value="4"/>
</dbReference>
<dbReference type="AlphaFoldDB" id="A0A1X7T6B8"/>
<evidence type="ECO:0000259" key="3">
    <source>
        <dbReference type="PROSITE" id="PS50853"/>
    </source>
</evidence>
<proteinExistence type="predicted"/>
<keyword evidence="2" id="KW-1133">Transmembrane helix</keyword>
<keyword evidence="1" id="KW-0677">Repeat</keyword>
<dbReference type="eggNOG" id="KOG4228">
    <property type="taxonomic scope" value="Eukaryota"/>
</dbReference>
<sequence length="556" mass="60573">MKSNSMYTSIDVLTYNNTLLVYPDPLGVSVNVTCIAMIGGVNYSQSVILHAPSGPPNNVRGFILNANSMKVNWTTSSETNGYVIEYTAGGVTRNAVSTSEVENVLTDLSPMSTYTISVYSYIDLPSVNSTVTVLRFDVPSPVTSLSVSNVSTTGITLNWTIPSSDNYVTYYTISYTPSCPQLSSVNETVSVAPHQSTTTYSYTLIGLYSGMNYTITVRAGNVLGGSELNMARSIQTEPIVPSGWPSLIQILPVNFTANRFTWNEVNCSEHNGLITGYTVIISNSSITYNLTSTERYIILNDLVFGTEYNISVAAVNSVGRGPFSDPIVVEIGMVPGPVGSVSSIMDTTWAVISWSVPSYIPSDYPIITYEIGYHVLQPDNCLGAIDRLIANVLITVNAPSNSTFINITGLTDMSCYIFGVRAYTDNGYGLWTIIANETLELPMQQPPSSTLVSTLPSVFTVYPSTTSNKSCNDRDIAFSVSVGVLIILLTVSVIFNIYSFIRMRGPKGTKQAKSDGDIAMQVCEPYDLQKTKLSEEERVYDEYQMSPDAVYETMPQ</sequence>
<dbReference type="InParanoid" id="A0A1X7T6B8"/>
<dbReference type="Pfam" id="PF00041">
    <property type="entry name" value="fn3"/>
    <property type="match status" value="3"/>
</dbReference>
<evidence type="ECO:0000256" key="2">
    <source>
        <dbReference type="SAM" id="Phobius"/>
    </source>
</evidence>
<dbReference type="InterPro" id="IPR036116">
    <property type="entry name" value="FN3_sf"/>
</dbReference>
<dbReference type="PANTHER" id="PTHR46708">
    <property type="entry name" value="TENASCIN"/>
    <property type="match status" value="1"/>
</dbReference>
<reference evidence="4" key="1">
    <citation type="submission" date="2017-05" db="UniProtKB">
        <authorList>
            <consortium name="EnsemblMetazoa"/>
        </authorList>
    </citation>
    <scope>IDENTIFICATION</scope>
</reference>
<feature type="domain" description="Fibronectin type-III" evidence="3">
    <location>
        <begin position="55"/>
        <end position="136"/>
    </location>
</feature>
<dbReference type="PROSITE" id="PS50853">
    <property type="entry name" value="FN3"/>
    <property type="match status" value="3"/>
</dbReference>
<feature type="transmembrane region" description="Helical" evidence="2">
    <location>
        <begin position="476"/>
        <end position="501"/>
    </location>
</feature>
<keyword evidence="2" id="KW-0472">Membrane</keyword>
<name>A0A1X7T6B8_AMPQE</name>
<dbReference type="InterPro" id="IPR013783">
    <property type="entry name" value="Ig-like_fold"/>
</dbReference>
<dbReference type="PANTHER" id="PTHR46708:SF2">
    <property type="entry name" value="FIBRONECTIN TYPE-III DOMAIN-CONTAINING PROTEIN"/>
    <property type="match status" value="1"/>
</dbReference>
<protein>
    <recommendedName>
        <fullName evidence="3">Fibronectin type-III domain-containing protein</fullName>
    </recommendedName>
</protein>